<dbReference type="NCBIfam" id="TIGR02684">
    <property type="entry name" value="dnstrm_HI1420"/>
    <property type="match status" value="1"/>
</dbReference>
<dbReference type="Proteomes" id="UP000494115">
    <property type="component" value="Unassembled WGS sequence"/>
</dbReference>
<name>A0A6S7CDE0_9BURK</name>
<dbReference type="PANTHER" id="PTHR40275:SF1">
    <property type="entry name" value="SSL7038 PROTEIN"/>
    <property type="match status" value="1"/>
</dbReference>
<dbReference type="EMBL" id="CADIKM010000089">
    <property type="protein sequence ID" value="CAB3806838.1"/>
    <property type="molecule type" value="Genomic_DNA"/>
</dbReference>
<evidence type="ECO:0000313" key="2">
    <source>
        <dbReference type="Proteomes" id="UP000494115"/>
    </source>
</evidence>
<gene>
    <name evidence="1" type="ORF">LMG28138_05853</name>
</gene>
<dbReference type="RefSeq" id="WP_175108351.1">
    <property type="nucleotide sequence ID" value="NZ_CADIKM010000089.1"/>
</dbReference>
<accession>A0A6S7CDE0</accession>
<reference evidence="1 2" key="1">
    <citation type="submission" date="2020-04" db="EMBL/GenBank/DDBJ databases">
        <authorList>
            <person name="De Canck E."/>
        </authorList>
    </citation>
    <scope>NUCLEOTIDE SEQUENCE [LARGE SCALE GENOMIC DNA]</scope>
    <source>
        <strain evidence="1 2">LMG 28138</strain>
    </source>
</reference>
<proteinExistence type="predicted"/>
<keyword evidence="2" id="KW-1185">Reference proteome</keyword>
<dbReference type="Pfam" id="PF21716">
    <property type="entry name" value="dnstrm_HI1420"/>
    <property type="match status" value="1"/>
</dbReference>
<sequence>MPLKTTPFDPADYLDTREAQREFLRESFKSGDAAEIQRSIGIVAHARGMRPIANDTGVGRQSLYETLSPEGNPDFCTIIRVLRALDISGRRNDAA</sequence>
<dbReference type="InterPro" id="IPR014057">
    <property type="entry name" value="HI1420"/>
</dbReference>
<dbReference type="PANTHER" id="PTHR40275">
    <property type="entry name" value="SSL7038 PROTEIN"/>
    <property type="match status" value="1"/>
</dbReference>
<dbReference type="InterPro" id="IPR010982">
    <property type="entry name" value="Lambda_DNA-bd_dom_sf"/>
</dbReference>
<evidence type="ECO:0008006" key="3">
    <source>
        <dbReference type="Google" id="ProtNLM"/>
    </source>
</evidence>
<organism evidence="1 2">
    <name type="scientific">Pararobbsia alpina</name>
    <dbReference type="NCBI Taxonomy" id="621374"/>
    <lineage>
        <taxon>Bacteria</taxon>
        <taxon>Pseudomonadati</taxon>
        <taxon>Pseudomonadota</taxon>
        <taxon>Betaproteobacteria</taxon>
        <taxon>Burkholderiales</taxon>
        <taxon>Burkholderiaceae</taxon>
        <taxon>Pararobbsia</taxon>
    </lineage>
</organism>
<dbReference type="GO" id="GO:0003677">
    <property type="term" value="F:DNA binding"/>
    <property type="evidence" value="ECO:0007669"/>
    <property type="project" value="InterPro"/>
</dbReference>
<protein>
    <recommendedName>
        <fullName evidence="3">HTH cro/C1-type domain-containing protein</fullName>
    </recommendedName>
</protein>
<evidence type="ECO:0000313" key="1">
    <source>
        <dbReference type="EMBL" id="CAB3806838.1"/>
    </source>
</evidence>
<dbReference type="SUPFAM" id="SSF47413">
    <property type="entry name" value="lambda repressor-like DNA-binding domains"/>
    <property type="match status" value="1"/>
</dbReference>
<dbReference type="AlphaFoldDB" id="A0A6S7CDE0"/>